<dbReference type="SUPFAM" id="SSF56601">
    <property type="entry name" value="beta-lactamase/transpeptidase-like"/>
    <property type="match status" value="1"/>
</dbReference>
<feature type="signal peptide" evidence="3">
    <location>
        <begin position="1"/>
        <end position="25"/>
    </location>
</feature>
<name>A0ABV4P7B0_9GAMM</name>
<keyword evidence="2" id="KW-0472">Membrane</keyword>
<accession>A0ABV4P7B0</accession>
<protein>
    <submittedName>
        <fullName evidence="5">Serine hydrolase domain-containing protein</fullName>
        <ecNumber evidence="5">3.-.-.-</ecNumber>
    </submittedName>
</protein>
<evidence type="ECO:0000256" key="2">
    <source>
        <dbReference type="ARBA" id="ARBA00023136"/>
    </source>
</evidence>
<evidence type="ECO:0000256" key="1">
    <source>
        <dbReference type="ARBA" id="ARBA00004370"/>
    </source>
</evidence>
<dbReference type="InterPro" id="IPR050491">
    <property type="entry name" value="AmpC-like"/>
</dbReference>
<keyword evidence="6" id="KW-1185">Reference proteome</keyword>
<dbReference type="PANTHER" id="PTHR46825:SF11">
    <property type="entry name" value="PENICILLIN-BINDING PROTEIN 4"/>
    <property type="match status" value="1"/>
</dbReference>
<dbReference type="InterPro" id="IPR001466">
    <property type="entry name" value="Beta-lactam-related"/>
</dbReference>
<organism evidence="5 6">
    <name type="scientific">Microbulbifer epialgicus</name>
    <dbReference type="NCBI Taxonomy" id="393907"/>
    <lineage>
        <taxon>Bacteria</taxon>
        <taxon>Pseudomonadati</taxon>
        <taxon>Pseudomonadota</taxon>
        <taxon>Gammaproteobacteria</taxon>
        <taxon>Cellvibrionales</taxon>
        <taxon>Microbulbiferaceae</taxon>
        <taxon>Microbulbifer</taxon>
    </lineage>
</organism>
<dbReference type="Proteomes" id="UP001569428">
    <property type="component" value="Unassembled WGS sequence"/>
</dbReference>
<reference evidence="5 6" key="1">
    <citation type="submission" date="2024-08" db="EMBL/GenBank/DDBJ databases">
        <authorList>
            <person name="Ishaq N."/>
        </authorList>
    </citation>
    <scope>NUCLEOTIDE SEQUENCE [LARGE SCALE GENOMIC DNA]</scope>
    <source>
        <strain evidence="5 6">DSM 18651</strain>
    </source>
</reference>
<sequence length="378" mass="41985">MNNHLHKALKVFLLTLLTYAPILSASTDIQQKLRDVLEGMKKEHKLVGVGSVILQSGQVIAQHTIGEREVNSGVSLSKNDKWHLGSITKSMTATMIARLVEKGVLNWESTIGDIFAKEEAINNQWQKVTLRQLLTHTSGAPTNFSADIQAEHPKKGKQRIQHRYNWVMEILNSPLNSNPGESFSYSNVGYTVAGVIAETVTGQSWEELIEQEVFKPLGTESAGFGPPGERNRDNVISQPRGHIELPEGKYSVGIGNEADNSPIMGPAGSVHMSLQDLSQYAFEHLQGIKGNGSLLNKETYQLIHTPALNSYSFGWVQSTFGDEPHIWHNGSNTYWYSYVGLFPRRDLVITFSSNDGSFFLNQHLINELLITILGDMNT</sequence>
<comment type="caution">
    <text evidence="5">The sequence shown here is derived from an EMBL/GenBank/DDBJ whole genome shotgun (WGS) entry which is preliminary data.</text>
</comment>
<dbReference type="RefSeq" id="WP_371841745.1">
    <property type="nucleotide sequence ID" value="NZ_JBGMEK010000166.1"/>
</dbReference>
<dbReference type="InterPro" id="IPR012338">
    <property type="entry name" value="Beta-lactam/transpept-like"/>
</dbReference>
<comment type="subcellular location">
    <subcellularLocation>
        <location evidence="1">Membrane</location>
    </subcellularLocation>
</comment>
<dbReference type="Pfam" id="PF00144">
    <property type="entry name" value="Beta-lactamase"/>
    <property type="match status" value="1"/>
</dbReference>
<feature type="domain" description="Beta-lactamase-related" evidence="4">
    <location>
        <begin position="34"/>
        <end position="356"/>
    </location>
</feature>
<dbReference type="EMBL" id="JBGMEK010000166">
    <property type="protein sequence ID" value="MFA0813909.1"/>
    <property type="molecule type" value="Genomic_DNA"/>
</dbReference>
<evidence type="ECO:0000313" key="6">
    <source>
        <dbReference type="Proteomes" id="UP001569428"/>
    </source>
</evidence>
<keyword evidence="5" id="KW-0378">Hydrolase</keyword>
<dbReference type="PANTHER" id="PTHR46825">
    <property type="entry name" value="D-ALANYL-D-ALANINE-CARBOXYPEPTIDASE/ENDOPEPTIDASE AMPH"/>
    <property type="match status" value="1"/>
</dbReference>
<gene>
    <name evidence="5" type="ORF">ACCI49_23865</name>
</gene>
<dbReference type="EC" id="3.-.-.-" evidence="5"/>
<evidence type="ECO:0000313" key="5">
    <source>
        <dbReference type="EMBL" id="MFA0813909.1"/>
    </source>
</evidence>
<proteinExistence type="predicted"/>
<evidence type="ECO:0000256" key="3">
    <source>
        <dbReference type="SAM" id="SignalP"/>
    </source>
</evidence>
<evidence type="ECO:0000259" key="4">
    <source>
        <dbReference type="Pfam" id="PF00144"/>
    </source>
</evidence>
<keyword evidence="3" id="KW-0732">Signal</keyword>
<dbReference type="GO" id="GO:0016787">
    <property type="term" value="F:hydrolase activity"/>
    <property type="evidence" value="ECO:0007669"/>
    <property type="project" value="UniProtKB-KW"/>
</dbReference>
<dbReference type="Gene3D" id="3.40.710.10">
    <property type="entry name" value="DD-peptidase/beta-lactamase superfamily"/>
    <property type="match status" value="1"/>
</dbReference>
<feature type="chain" id="PRO_5045060831" evidence="3">
    <location>
        <begin position="26"/>
        <end position="378"/>
    </location>
</feature>